<dbReference type="Gene3D" id="3.90.1580.10">
    <property type="entry name" value="paralog of FGE (formylglycine-generating enzyme)"/>
    <property type="match status" value="1"/>
</dbReference>
<dbReference type="Proteomes" id="UP001370348">
    <property type="component" value="Chromosome"/>
</dbReference>
<dbReference type="PANTHER" id="PTHR23150">
    <property type="entry name" value="SULFATASE MODIFYING FACTOR 1, 2"/>
    <property type="match status" value="1"/>
</dbReference>
<gene>
    <name evidence="2" type="ORF">LZC94_30875</name>
</gene>
<dbReference type="InterPro" id="IPR016187">
    <property type="entry name" value="CTDL_fold"/>
</dbReference>
<sequence>MGTADPLAPPNERPPHHETVAPFWIDKTEVTVEAYRACVNRHMCARPSSRSAQCTFDLDDPNLPISCVTWKDADTYCRAVGKRLPREAEWEFAARGNFSVRYPWGGGWTYCALAATLVRESSSRTCTGQRPARVGTHPSGSSTFGVLDLTGNVEEWTADWYAEHVAEGASPRSGASHVLRGGGWLSSPLASRATSRNWGSSMEAGPNVGFRCAKD</sequence>
<evidence type="ECO:0000313" key="2">
    <source>
        <dbReference type="EMBL" id="WXB20275.1"/>
    </source>
</evidence>
<dbReference type="InterPro" id="IPR005532">
    <property type="entry name" value="SUMF_dom"/>
</dbReference>
<proteinExistence type="predicted"/>
<dbReference type="Pfam" id="PF03781">
    <property type="entry name" value="FGE-sulfatase"/>
    <property type="match status" value="1"/>
</dbReference>
<dbReference type="SUPFAM" id="SSF56436">
    <property type="entry name" value="C-type lectin-like"/>
    <property type="match status" value="1"/>
</dbReference>
<feature type="domain" description="Sulfatase-modifying factor enzyme-like" evidence="1">
    <location>
        <begin position="1"/>
        <end position="214"/>
    </location>
</feature>
<organism evidence="2 3">
    <name type="scientific">Pendulispora albinea</name>
    <dbReference type="NCBI Taxonomy" id="2741071"/>
    <lineage>
        <taxon>Bacteria</taxon>
        <taxon>Pseudomonadati</taxon>
        <taxon>Myxococcota</taxon>
        <taxon>Myxococcia</taxon>
        <taxon>Myxococcales</taxon>
        <taxon>Sorangiineae</taxon>
        <taxon>Pendulisporaceae</taxon>
        <taxon>Pendulispora</taxon>
    </lineage>
</organism>
<evidence type="ECO:0000313" key="3">
    <source>
        <dbReference type="Proteomes" id="UP001370348"/>
    </source>
</evidence>
<evidence type="ECO:0000259" key="1">
    <source>
        <dbReference type="Pfam" id="PF03781"/>
    </source>
</evidence>
<dbReference type="PANTHER" id="PTHR23150:SF19">
    <property type="entry name" value="FORMYLGLYCINE-GENERATING ENZYME"/>
    <property type="match status" value="1"/>
</dbReference>
<reference evidence="2 3" key="1">
    <citation type="submission" date="2021-12" db="EMBL/GenBank/DDBJ databases">
        <title>Discovery of the Pendulisporaceae a myxobacterial family with distinct sporulation behavior and unique specialized metabolism.</title>
        <authorList>
            <person name="Garcia R."/>
            <person name="Popoff A."/>
            <person name="Bader C.D."/>
            <person name="Loehr J."/>
            <person name="Walesch S."/>
            <person name="Walt C."/>
            <person name="Boldt J."/>
            <person name="Bunk B."/>
            <person name="Haeckl F.J.F.P.J."/>
            <person name="Gunesch A.P."/>
            <person name="Birkelbach J."/>
            <person name="Nuebel U."/>
            <person name="Pietschmann T."/>
            <person name="Bach T."/>
            <person name="Mueller R."/>
        </authorList>
    </citation>
    <scope>NUCLEOTIDE SEQUENCE [LARGE SCALE GENOMIC DNA]</scope>
    <source>
        <strain evidence="2 3">MSr11954</strain>
    </source>
</reference>
<protein>
    <submittedName>
        <fullName evidence="2">Formylglycine-generating enzyme family protein</fullName>
    </submittedName>
</protein>
<dbReference type="InterPro" id="IPR042095">
    <property type="entry name" value="SUMF_sf"/>
</dbReference>
<name>A0ABZ2MCM9_9BACT</name>
<accession>A0ABZ2MCM9</accession>
<dbReference type="EMBL" id="CP089984">
    <property type="protein sequence ID" value="WXB20275.1"/>
    <property type="molecule type" value="Genomic_DNA"/>
</dbReference>
<dbReference type="InterPro" id="IPR051043">
    <property type="entry name" value="Sulfatase_Mod_Factor_Kinase"/>
</dbReference>
<keyword evidence="3" id="KW-1185">Reference proteome</keyword>